<feature type="compositionally biased region" description="Low complexity" evidence="2">
    <location>
        <begin position="323"/>
        <end position="336"/>
    </location>
</feature>
<reference evidence="5 6" key="1">
    <citation type="submission" date="2018-06" db="EMBL/GenBank/DDBJ databases">
        <title>A transcriptomic atlas of mushroom development highlights an independent origin of complex multicellularity.</title>
        <authorList>
            <consortium name="DOE Joint Genome Institute"/>
            <person name="Krizsan K."/>
            <person name="Almasi E."/>
            <person name="Merenyi Z."/>
            <person name="Sahu N."/>
            <person name="Viragh M."/>
            <person name="Koszo T."/>
            <person name="Mondo S."/>
            <person name="Kiss B."/>
            <person name="Balint B."/>
            <person name="Kues U."/>
            <person name="Barry K."/>
            <person name="Hegedus J.C."/>
            <person name="Henrissat B."/>
            <person name="Johnson J."/>
            <person name="Lipzen A."/>
            <person name="Ohm R."/>
            <person name="Nagy I."/>
            <person name="Pangilinan J."/>
            <person name="Yan J."/>
            <person name="Xiong Y."/>
            <person name="Grigoriev I.V."/>
            <person name="Hibbett D.S."/>
            <person name="Nagy L.G."/>
        </authorList>
    </citation>
    <scope>NUCLEOTIDE SEQUENCE [LARGE SCALE GENOMIC DNA]</scope>
    <source>
        <strain evidence="5 6">SZMC22713</strain>
    </source>
</reference>
<dbReference type="GO" id="GO:0038203">
    <property type="term" value="P:TORC2 signaling"/>
    <property type="evidence" value="ECO:0007669"/>
    <property type="project" value="TreeGrafter"/>
</dbReference>
<evidence type="ECO:0000259" key="3">
    <source>
        <dbReference type="Pfam" id="PF16978"/>
    </source>
</evidence>
<organism evidence="5 6">
    <name type="scientific">Rickenella mellea</name>
    <dbReference type="NCBI Taxonomy" id="50990"/>
    <lineage>
        <taxon>Eukaryota</taxon>
        <taxon>Fungi</taxon>
        <taxon>Dikarya</taxon>
        <taxon>Basidiomycota</taxon>
        <taxon>Agaricomycotina</taxon>
        <taxon>Agaricomycetes</taxon>
        <taxon>Hymenochaetales</taxon>
        <taxon>Rickenellaceae</taxon>
        <taxon>Rickenella</taxon>
    </lineage>
</organism>
<evidence type="ECO:0000256" key="1">
    <source>
        <dbReference type="ARBA" id="ARBA00009407"/>
    </source>
</evidence>
<evidence type="ECO:0000259" key="4">
    <source>
        <dbReference type="Pfam" id="PF16979"/>
    </source>
</evidence>
<feature type="region of interest" description="Disordered" evidence="2">
    <location>
        <begin position="55"/>
        <end position="182"/>
    </location>
</feature>
<feature type="compositionally biased region" description="Acidic residues" evidence="2">
    <location>
        <begin position="250"/>
        <end position="293"/>
    </location>
</feature>
<feature type="compositionally biased region" description="Pro residues" evidence="2">
    <location>
        <begin position="415"/>
        <end position="431"/>
    </location>
</feature>
<dbReference type="OrthoDB" id="241990at2759"/>
<dbReference type="STRING" id="50990.A0A4Y7PW65"/>
<dbReference type="Gene3D" id="2.30.29.30">
    <property type="entry name" value="Pleckstrin-homology domain (PH domain)/Phosphotyrosine-binding domain (PTB)"/>
    <property type="match status" value="1"/>
</dbReference>
<feature type="domain" description="SIN1-type PH" evidence="4">
    <location>
        <begin position="807"/>
        <end position="906"/>
    </location>
</feature>
<dbReference type="VEuPathDB" id="FungiDB:BD410DRAFT_792036"/>
<dbReference type="Proteomes" id="UP000294933">
    <property type="component" value="Unassembled WGS sequence"/>
</dbReference>
<dbReference type="InterPro" id="IPR011993">
    <property type="entry name" value="PH-like_dom_sf"/>
</dbReference>
<feature type="compositionally biased region" description="Polar residues" evidence="2">
    <location>
        <begin position="138"/>
        <end position="158"/>
    </location>
</feature>
<feature type="compositionally biased region" description="Polar residues" evidence="2">
    <location>
        <begin position="359"/>
        <end position="386"/>
    </location>
</feature>
<dbReference type="AlphaFoldDB" id="A0A4Y7PW65"/>
<protein>
    <submittedName>
        <fullName evidence="5">SIN1-domain-containing protein</fullName>
    </submittedName>
</protein>
<comment type="similarity">
    <text evidence="1">Belongs to the SIN1 family.</text>
</comment>
<dbReference type="InterPro" id="IPR031567">
    <property type="entry name" value="CRIM_dom"/>
</dbReference>
<dbReference type="PANTHER" id="PTHR13335">
    <property type="entry name" value="TARGET OF RAPAMYCIN COMPLEX 2 SUBUNIT MAPKAP1"/>
    <property type="match status" value="1"/>
</dbReference>
<dbReference type="Pfam" id="PF16978">
    <property type="entry name" value="CRIM"/>
    <property type="match status" value="1"/>
</dbReference>
<dbReference type="EMBL" id="ML170195">
    <property type="protein sequence ID" value="TDL19644.1"/>
    <property type="molecule type" value="Genomic_DNA"/>
</dbReference>
<evidence type="ECO:0000313" key="6">
    <source>
        <dbReference type="Proteomes" id="UP000294933"/>
    </source>
</evidence>
<gene>
    <name evidence="5" type="ORF">BD410DRAFT_792036</name>
</gene>
<dbReference type="GO" id="GO:0005737">
    <property type="term" value="C:cytoplasm"/>
    <property type="evidence" value="ECO:0007669"/>
    <property type="project" value="TreeGrafter"/>
</dbReference>
<accession>A0A4Y7PW65</accession>
<sequence length="927" mass="99876">MSLISDPDYLIHNLRLTYFRHVDDPYAPRIISLNPRYASNPHVLAAGLADTDRWPELAVPSSPTPSDDEGTKSGSGRRRYSGFPGASLKHTQTIMGPSRVGAVGMRVSGKRASTLASKKDGPLPPLPPEANKRFRSDSAPTPVSVNAPNAPDSPTTSEDPNDGSVIHVGKRHSAGGTSLSEVPVTLIESSELENPSAKPAEFVPNFARAKEMEARRRERMRMRTRFPSTGQTVPRPNVAHISGNLNPEDSSPDEDTYEDDLVDSAVEDEDDFDDLAEVDESLGLGDDVDEFDPDFARPAIVASDSASDALMSGASGASNSMLSTSQSSPFAPSSSFRVAQSMRERSTLSPVSEGRVSEKNTAPSGSTAVNGTGPTQTISAQPSVDSSFELVLPPTMSRAPSNDQQPTRPTRTRAVPPPKILTNPPAGPLPDTPTFARRAVPPMRPSKSALTSMLASTSSTSSNPFSELYALISGRAEVASTTVTVFFPHASSPRGRPMNLNVRKDASVEEVIGFALWSYWEEGWLPKLDDGLLEEKDGEDDPKRMATLSAIGWVLRIAEDDGEVDEDFPAPDRMGKISKFNFDAYAILGANPSQLTQNKQLEAKIVRRPSRIIVAKKKPEPTISSASVSTGTITTAGGGGQPNGLLVPPSALGHGSSAISPSALGTSVGLGTSFGASVSHGPQILLRVRVADADDTAAHYSTTISVSSGMYMQETLEFVCRKRKIANPKEWALLLQEPKILIPLDRTVASLQGKSDLILVKRSSLPALGITMDNRAGRTTDPNASIFKRFSEVPEAKFSAEMDITAAYKRFTVFRKLPMLVARLERTLAIDGEYIHIMPVANRARVFDSVKTTSYRVKDITDCVQSAKNSSTFKMIVKRDGGDKRYDFEAESPKIASDIVTSIRSLKSSMDRTSTVAKLRRRSRHGG</sequence>
<name>A0A4Y7PW65_9AGAM</name>
<evidence type="ECO:0000256" key="2">
    <source>
        <dbReference type="SAM" id="MobiDB-lite"/>
    </source>
</evidence>
<proteinExistence type="inferred from homology"/>
<feature type="region of interest" description="Disordered" evidence="2">
    <location>
        <begin position="213"/>
        <end position="432"/>
    </location>
</feature>
<keyword evidence="6" id="KW-1185">Reference proteome</keyword>
<evidence type="ECO:0000313" key="5">
    <source>
        <dbReference type="EMBL" id="TDL19644.1"/>
    </source>
</evidence>
<dbReference type="GO" id="GO:0005546">
    <property type="term" value="F:phosphatidylinositol-4,5-bisphosphate binding"/>
    <property type="evidence" value="ECO:0007669"/>
    <property type="project" value="TreeGrafter"/>
</dbReference>
<dbReference type="Pfam" id="PF16979">
    <property type="entry name" value="SIN1_PH"/>
    <property type="match status" value="1"/>
</dbReference>
<dbReference type="GO" id="GO:0005886">
    <property type="term" value="C:plasma membrane"/>
    <property type="evidence" value="ECO:0007669"/>
    <property type="project" value="TreeGrafter"/>
</dbReference>
<dbReference type="InterPro" id="IPR031313">
    <property type="entry name" value="Sin1_PH_dom"/>
</dbReference>
<dbReference type="GO" id="GO:0031932">
    <property type="term" value="C:TORC2 complex"/>
    <property type="evidence" value="ECO:0007669"/>
    <property type="project" value="InterPro"/>
</dbReference>
<feature type="domain" description="CRIM" evidence="3">
    <location>
        <begin position="447"/>
        <end position="599"/>
    </location>
</feature>
<dbReference type="InterPro" id="IPR008828">
    <property type="entry name" value="Sin1/Avo1"/>
</dbReference>
<dbReference type="PANTHER" id="PTHR13335:SF1">
    <property type="entry name" value="TARGET OF RAPAMYCIN COMPLEX 2 SUBUNIT MAPKAP1"/>
    <property type="match status" value="1"/>
</dbReference>